<dbReference type="Pfam" id="PF13177">
    <property type="entry name" value="DNA_pol3_delta2"/>
    <property type="match status" value="1"/>
</dbReference>
<sequence length="383" mass="43184">MLFSNVIGQDFIKNHLTTSVDAGRIAHAQLFVGLAGTGVLPMAIAYAQYILCNNAQGENNSGAADCNLKFENLSHPDLHFAFPVATTPEVKSHPVSSHFMKQWRSFIKENPYGDLFEWHQHLGIEKKQGQIGVNEAADINKSLALKAYEGGYKVMIIWSVDKMNTAASNKLLKLLEEPPAQTLFILIAENEDSIIDTIKSRCQVLTFPKLSEPQIAEALITKHNTPEAEANKIAHQAQGDYQQALHLLHHDGDDIQFEKWFVTWVRTAFQAKGKKEAVLGLISWSEEIAKSGRETQKNFLEYCVQFFRQALLKNYKANDLVFMELETGFDLSKFAPFVHNNNIIPIVEAIQDAEYHIERNGNAKIILTDLSIKLTRLLHRKSQ</sequence>
<dbReference type="InterPro" id="IPR050238">
    <property type="entry name" value="DNA_Rep/Repair_Clamp_Loader"/>
</dbReference>
<gene>
    <name evidence="1" type="ORF">NV36_08805</name>
</gene>
<dbReference type="AlphaFoldDB" id="A0A0A2H5T6"/>
<dbReference type="SUPFAM" id="SSF52540">
    <property type="entry name" value="P-loop containing nucleoside triphosphate hydrolases"/>
    <property type="match status" value="1"/>
</dbReference>
<dbReference type="InterPro" id="IPR027417">
    <property type="entry name" value="P-loop_NTPase"/>
</dbReference>
<name>A0A0A2H5T6_9FLAO</name>
<dbReference type="GO" id="GO:0006261">
    <property type="term" value="P:DNA-templated DNA replication"/>
    <property type="evidence" value="ECO:0007669"/>
    <property type="project" value="TreeGrafter"/>
</dbReference>
<dbReference type="Gene3D" id="3.40.50.300">
    <property type="entry name" value="P-loop containing nucleotide triphosphate hydrolases"/>
    <property type="match status" value="1"/>
</dbReference>
<evidence type="ECO:0000313" key="2">
    <source>
        <dbReference type="Proteomes" id="UP000030140"/>
    </source>
</evidence>
<proteinExistence type="predicted"/>
<organism evidence="1 2">
    <name type="scientific">Dokdonia donghaensis DSW-1</name>
    <dbReference type="NCBI Taxonomy" id="1300343"/>
    <lineage>
        <taxon>Bacteria</taxon>
        <taxon>Pseudomonadati</taxon>
        <taxon>Bacteroidota</taxon>
        <taxon>Flavobacteriia</taxon>
        <taxon>Flavobacteriales</taxon>
        <taxon>Flavobacteriaceae</taxon>
        <taxon>Dokdonia</taxon>
    </lineage>
</organism>
<keyword evidence="2" id="KW-1185">Reference proteome</keyword>
<protein>
    <submittedName>
        <fullName evidence="1">DNA polymerase III subunit delta</fullName>
    </submittedName>
</protein>
<dbReference type="PANTHER" id="PTHR11669">
    <property type="entry name" value="REPLICATION FACTOR C / DNA POLYMERASE III GAMMA-TAU SUBUNIT"/>
    <property type="match status" value="1"/>
</dbReference>
<dbReference type="EMBL" id="JSAQ01000001">
    <property type="protein sequence ID" value="KGO08005.1"/>
    <property type="molecule type" value="Genomic_DNA"/>
</dbReference>
<evidence type="ECO:0000313" key="1">
    <source>
        <dbReference type="EMBL" id="KGO08005.1"/>
    </source>
</evidence>
<dbReference type="OrthoDB" id="9811073at2"/>
<dbReference type="PANTHER" id="PTHR11669:SF8">
    <property type="entry name" value="DNA POLYMERASE III SUBUNIT DELTA"/>
    <property type="match status" value="1"/>
</dbReference>
<dbReference type="RefSeq" id="WP_035328900.1">
    <property type="nucleotide sequence ID" value="NZ_CP015125.1"/>
</dbReference>
<dbReference type="Proteomes" id="UP000030140">
    <property type="component" value="Unassembled WGS sequence"/>
</dbReference>
<reference evidence="1 2" key="1">
    <citation type="submission" date="2014-10" db="EMBL/GenBank/DDBJ databases">
        <title>Draft genome sequence of the proteorhodopsin-containing marine bacterium Dokdonia donghaensis.</title>
        <authorList>
            <person name="Gomez-Consarnau L."/>
            <person name="Gonzalez J.M."/>
            <person name="Riedel T."/>
            <person name="Jaenicke S."/>
            <person name="Wagner-Doebler I."/>
            <person name="Fuhrman J.A."/>
        </authorList>
    </citation>
    <scope>NUCLEOTIDE SEQUENCE [LARGE SCALE GENOMIC DNA]</scope>
    <source>
        <strain evidence="1 2">DSW-1</strain>
    </source>
</reference>
<accession>A0A0A2H5T6</accession>
<comment type="caution">
    <text evidence="1">The sequence shown here is derived from an EMBL/GenBank/DDBJ whole genome shotgun (WGS) entry which is preliminary data.</text>
</comment>